<gene>
    <name evidence="3" type="ORF">JXQ802_LOCUS43383</name>
    <name evidence="2" type="ORF">PYM288_LOCUS28217</name>
</gene>
<keyword evidence="5" id="KW-1185">Reference proteome</keyword>
<dbReference type="Proteomes" id="UP000663854">
    <property type="component" value="Unassembled WGS sequence"/>
</dbReference>
<evidence type="ECO:0000313" key="5">
    <source>
        <dbReference type="Proteomes" id="UP000663870"/>
    </source>
</evidence>
<dbReference type="AlphaFoldDB" id="A0A815BI07"/>
<dbReference type="Proteomes" id="UP000663870">
    <property type="component" value="Unassembled WGS sequence"/>
</dbReference>
<reference evidence="2" key="1">
    <citation type="submission" date="2021-02" db="EMBL/GenBank/DDBJ databases">
        <authorList>
            <person name="Nowell W R."/>
        </authorList>
    </citation>
    <scope>NUCLEOTIDE SEQUENCE</scope>
</reference>
<sequence>MCYPLALAIPQVCPPLNSSASILSASTTTIRATTTTPAATTRPSTAMANTTTNATKATATTTTPIPPCTPTNVGSSSSLKRVVSHIISYTVYISKISKAFRKNRFCARLL</sequence>
<organism evidence="2 4">
    <name type="scientific">Rotaria sordida</name>
    <dbReference type="NCBI Taxonomy" id="392033"/>
    <lineage>
        <taxon>Eukaryota</taxon>
        <taxon>Metazoa</taxon>
        <taxon>Spiralia</taxon>
        <taxon>Gnathifera</taxon>
        <taxon>Rotifera</taxon>
        <taxon>Eurotatoria</taxon>
        <taxon>Bdelloidea</taxon>
        <taxon>Philodinida</taxon>
        <taxon>Philodinidae</taxon>
        <taxon>Rotaria</taxon>
    </lineage>
</organism>
<dbReference type="EMBL" id="CAJNOH010002029">
    <property type="protein sequence ID" value="CAF1267806.1"/>
    <property type="molecule type" value="Genomic_DNA"/>
</dbReference>
<accession>A0A815BI07</accession>
<evidence type="ECO:0000313" key="3">
    <source>
        <dbReference type="EMBL" id="CAF1547506.1"/>
    </source>
</evidence>
<proteinExistence type="predicted"/>
<evidence type="ECO:0000313" key="4">
    <source>
        <dbReference type="Proteomes" id="UP000663854"/>
    </source>
</evidence>
<feature type="region of interest" description="Disordered" evidence="1">
    <location>
        <begin position="56"/>
        <end position="76"/>
    </location>
</feature>
<protein>
    <submittedName>
        <fullName evidence="2">Uncharacterized protein</fullName>
    </submittedName>
</protein>
<evidence type="ECO:0000256" key="1">
    <source>
        <dbReference type="SAM" id="MobiDB-lite"/>
    </source>
</evidence>
<name>A0A815BI07_9BILA</name>
<evidence type="ECO:0000313" key="2">
    <source>
        <dbReference type="EMBL" id="CAF1267806.1"/>
    </source>
</evidence>
<dbReference type="EMBL" id="CAJNOL010003118">
    <property type="protein sequence ID" value="CAF1547506.1"/>
    <property type="molecule type" value="Genomic_DNA"/>
</dbReference>
<comment type="caution">
    <text evidence="2">The sequence shown here is derived from an EMBL/GenBank/DDBJ whole genome shotgun (WGS) entry which is preliminary data.</text>
</comment>